<dbReference type="SUPFAM" id="SSF57903">
    <property type="entry name" value="FYVE/PHD zinc finger"/>
    <property type="match status" value="1"/>
</dbReference>
<organism evidence="1 2">
    <name type="scientific">Infirmifilum lucidum</name>
    <dbReference type="NCBI Taxonomy" id="2776706"/>
    <lineage>
        <taxon>Archaea</taxon>
        <taxon>Thermoproteota</taxon>
        <taxon>Thermoprotei</taxon>
        <taxon>Thermofilales</taxon>
        <taxon>Thermofilaceae</taxon>
        <taxon>Infirmifilum</taxon>
    </lineage>
</organism>
<keyword evidence="2" id="KW-1185">Reference proteome</keyword>
<gene>
    <name evidence="1" type="ORF">IG193_03570</name>
</gene>
<evidence type="ECO:0008006" key="3">
    <source>
        <dbReference type="Google" id="ProtNLM"/>
    </source>
</evidence>
<evidence type="ECO:0000313" key="2">
    <source>
        <dbReference type="Proteomes" id="UP000594121"/>
    </source>
</evidence>
<accession>A0A7L9FIU5</accession>
<dbReference type="EMBL" id="CP062310">
    <property type="protein sequence ID" value="QOJ79758.1"/>
    <property type="molecule type" value="Genomic_DNA"/>
</dbReference>
<dbReference type="AlphaFoldDB" id="A0A7L9FIU5"/>
<dbReference type="Proteomes" id="UP000594121">
    <property type="component" value="Chromosome"/>
</dbReference>
<reference evidence="1 2" key="1">
    <citation type="submission" date="2020-10" db="EMBL/GenBank/DDBJ databases">
        <title>Thermofilum lucidum 3507LT sp. nov. a novel member of Thermofilaceae family isolated from Chile hot spring, and proposal of description order Thermofilales.</title>
        <authorList>
            <person name="Zayulina K.S."/>
            <person name="Elcheninov A.G."/>
            <person name="Toshchakov S.V."/>
            <person name="Kublanov I.V."/>
        </authorList>
    </citation>
    <scope>NUCLEOTIDE SEQUENCE [LARGE SCALE GENOMIC DNA]</scope>
    <source>
        <strain evidence="1 2">3507LT</strain>
    </source>
</reference>
<name>A0A7L9FIU5_9CREN</name>
<evidence type="ECO:0000313" key="1">
    <source>
        <dbReference type="EMBL" id="QOJ79758.1"/>
    </source>
</evidence>
<dbReference type="InterPro" id="IPR011011">
    <property type="entry name" value="Znf_FYVE_PHD"/>
</dbReference>
<proteinExistence type="predicted"/>
<dbReference type="KEGG" id="thel:IG193_03570"/>
<sequence>MCGRRVCRIHYRDRLGICIACEETLCEVCGRKLSIGYCSKCGRLVCEDCSVEIGPALLCIECYKKARATP</sequence>
<dbReference type="InParanoid" id="A0A7L9FIU5"/>
<protein>
    <recommendedName>
        <fullName evidence="3">B box-type domain-containing protein</fullName>
    </recommendedName>
</protein>